<evidence type="ECO:0000313" key="2">
    <source>
        <dbReference type="Proteomes" id="UP000070401"/>
    </source>
</evidence>
<proteinExistence type="predicted"/>
<gene>
    <name evidence="1" type="ORF">HMPREF3221_00875</name>
</gene>
<name>A0A133P2Z3_FUSNU</name>
<organism evidence="1 2">
    <name type="scientific">Fusobacterium nucleatum</name>
    <dbReference type="NCBI Taxonomy" id="851"/>
    <lineage>
        <taxon>Bacteria</taxon>
        <taxon>Fusobacteriati</taxon>
        <taxon>Fusobacteriota</taxon>
        <taxon>Fusobacteriia</taxon>
        <taxon>Fusobacteriales</taxon>
        <taxon>Fusobacteriaceae</taxon>
        <taxon>Fusobacterium</taxon>
    </lineage>
</organism>
<accession>A0A133P2Z3</accession>
<reference evidence="2" key="1">
    <citation type="submission" date="2016-01" db="EMBL/GenBank/DDBJ databases">
        <authorList>
            <person name="Mitreva M."/>
            <person name="Pepin K.H."/>
            <person name="Mihindukulasuriya K.A."/>
            <person name="Fulton R."/>
            <person name="Fronick C."/>
            <person name="O'Laughlin M."/>
            <person name="Miner T."/>
            <person name="Herter B."/>
            <person name="Rosa B.A."/>
            <person name="Cordes M."/>
            <person name="Tomlinson C."/>
            <person name="Wollam A."/>
            <person name="Palsikar V.B."/>
            <person name="Mardis E.R."/>
            <person name="Wilson R.K."/>
        </authorList>
    </citation>
    <scope>NUCLEOTIDE SEQUENCE [LARGE SCALE GENOMIC DNA]</scope>
    <source>
        <strain evidence="2">MJR7757B</strain>
    </source>
</reference>
<dbReference type="RefSeq" id="WP_060798254.1">
    <property type="nucleotide sequence ID" value="NZ_KQ956673.1"/>
</dbReference>
<evidence type="ECO:0000313" key="1">
    <source>
        <dbReference type="EMBL" id="KXA22845.1"/>
    </source>
</evidence>
<protein>
    <submittedName>
        <fullName evidence="1">Uncharacterized protein</fullName>
    </submittedName>
</protein>
<sequence length="63" mass="7527">MNKEILKIQAARFGIHLIRKLPYILNNGLSYELLYDILKKYGPDKVYNEIKLCFRKEINLTQK</sequence>
<dbReference type="Proteomes" id="UP000070401">
    <property type="component" value="Unassembled WGS sequence"/>
</dbReference>
<dbReference type="EMBL" id="LRPY01000082">
    <property type="protein sequence ID" value="KXA22845.1"/>
    <property type="molecule type" value="Genomic_DNA"/>
</dbReference>
<comment type="caution">
    <text evidence="1">The sequence shown here is derived from an EMBL/GenBank/DDBJ whole genome shotgun (WGS) entry which is preliminary data.</text>
</comment>
<dbReference type="AlphaFoldDB" id="A0A133P2Z3"/>
<dbReference type="PATRIC" id="fig|851.8.peg.880"/>
<keyword evidence="2" id="KW-1185">Reference proteome</keyword>